<comment type="similarity">
    <text evidence="1 2">Belongs to the enoyl-CoA hydratase/isomerase family.</text>
</comment>
<dbReference type="InterPro" id="IPR014748">
    <property type="entry name" value="Enoyl-CoA_hydra_C"/>
</dbReference>
<dbReference type="Proteomes" id="UP001596500">
    <property type="component" value="Unassembled WGS sequence"/>
</dbReference>
<protein>
    <submittedName>
        <fullName evidence="3">Enoyl-CoA hydratase/isomerase family protein</fullName>
    </submittedName>
</protein>
<dbReference type="Gene3D" id="3.90.226.10">
    <property type="entry name" value="2-enoyl-CoA Hydratase, Chain A, domain 1"/>
    <property type="match status" value="1"/>
</dbReference>
<evidence type="ECO:0000313" key="4">
    <source>
        <dbReference type="Proteomes" id="UP001596500"/>
    </source>
</evidence>
<dbReference type="Pfam" id="PF00378">
    <property type="entry name" value="ECH_1"/>
    <property type="match status" value="1"/>
</dbReference>
<reference evidence="4" key="1">
    <citation type="journal article" date="2019" name="Int. J. Syst. Evol. Microbiol.">
        <title>The Global Catalogue of Microorganisms (GCM) 10K type strain sequencing project: providing services to taxonomists for standard genome sequencing and annotation.</title>
        <authorList>
            <consortium name="The Broad Institute Genomics Platform"/>
            <consortium name="The Broad Institute Genome Sequencing Center for Infectious Disease"/>
            <person name="Wu L."/>
            <person name="Ma J."/>
        </authorList>
    </citation>
    <scope>NUCLEOTIDE SEQUENCE [LARGE SCALE GENOMIC DNA]</scope>
    <source>
        <strain evidence="4">CGMCC 1.12942</strain>
    </source>
</reference>
<dbReference type="SUPFAM" id="SSF52096">
    <property type="entry name" value="ClpP/crotonase"/>
    <property type="match status" value="1"/>
</dbReference>
<dbReference type="InterPro" id="IPR001753">
    <property type="entry name" value="Enoyl-CoA_hydra/iso"/>
</dbReference>
<evidence type="ECO:0000313" key="3">
    <source>
        <dbReference type="EMBL" id="MFC7442187.1"/>
    </source>
</evidence>
<sequence>MANEHLLMDIDDRVMVLTLNRPEVLNAFSKEMLLGLQEALQKAEQDENIRCIVIRGAGRSFSAGGDVKQMGQASAKEYYDHIGILNGLIEQMTSLEKPLLAVVHGYAAGAGVCLAMACDMIMAAAESRFALSFAQVGLISDGGGLFFLPRTLGLYRAKELLFTAEPISAAKAEAWGMVNHVVPLEQLESEAIALARKLANGPTAVYGKIKRIANRALLGDLADILEMERATQALMVTSYDHQEGVSAFREKRKPHFKGQ</sequence>
<dbReference type="CDD" id="cd06558">
    <property type="entry name" value="crotonase-like"/>
    <property type="match status" value="1"/>
</dbReference>
<gene>
    <name evidence="3" type="ORF">ACFQNG_13925</name>
</gene>
<dbReference type="InterPro" id="IPR029045">
    <property type="entry name" value="ClpP/crotonase-like_dom_sf"/>
</dbReference>
<proteinExistence type="inferred from homology"/>
<dbReference type="PANTHER" id="PTHR43459:SF1">
    <property type="entry name" value="EG:BACN32G11.4 PROTEIN"/>
    <property type="match status" value="1"/>
</dbReference>
<keyword evidence="4" id="KW-1185">Reference proteome</keyword>
<dbReference type="Gene3D" id="1.10.12.10">
    <property type="entry name" value="Lyase 2-enoyl-coa Hydratase, Chain A, domain 2"/>
    <property type="match status" value="1"/>
</dbReference>
<comment type="caution">
    <text evidence="3">The sequence shown here is derived from an EMBL/GenBank/DDBJ whole genome shotgun (WGS) entry which is preliminary data.</text>
</comment>
<name>A0ABW2RN75_9BACL</name>
<dbReference type="EMBL" id="JBHTBW010000046">
    <property type="protein sequence ID" value="MFC7442187.1"/>
    <property type="molecule type" value="Genomic_DNA"/>
</dbReference>
<evidence type="ECO:0000256" key="1">
    <source>
        <dbReference type="ARBA" id="ARBA00005254"/>
    </source>
</evidence>
<evidence type="ECO:0000256" key="2">
    <source>
        <dbReference type="RuleBase" id="RU003707"/>
    </source>
</evidence>
<organism evidence="3 4">
    <name type="scientific">Laceyella putida</name>
    <dbReference type="NCBI Taxonomy" id="110101"/>
    <lineage>
        <taxon>Bacteria</taxon>
        <taxon>Bacillati</taxon>
        <taxon>Bacillota</taxon>
        <taxon>Bacilli</taxon>
        <taxon>Bacillales</taxon>
        <taxon>Thermoactinomycetaceae</taxon>
        <taxon>Laceyella</taxon>
    </lineage>
</organism>
<accession>A0ABW2RN75</accession>
<dbReference type="PANTHER" id="PTHR43459">
    <property type="entry name" value="ENOYL-COA HYDRATASE"/>
    <property type="match status" value="1"/>
</dbReference>
<dbReference type="RefSeq" id="WP_379865892.1">
    <property type="nucleotide sequence ID" value="NZ_JBHTBW010000046.1"/>
</dbReference>
<dbReference type="PROSITE" id="PS00166">
    <property type="entry name" value="ENOYL_COA_HYDRATASE"/>
    <property type="match status" value="1"/>
</dbReference>
<dbReference type="InterPro" id="IPR018376">
    <property type="entry name" value="Enoyl-CoA_hyd/isom_CS"/>
</dbReference>